<name>A0A067JLG3_JATCU</name>
<dbReference type="EMBL" id="KK916241">
    <property type="protein sequence ID" value="KDP20344.1"/>
    <property type="molecule type" value="Genomic_DNA"/>
</dbReference>
<accession>A0A067JLG3</accession>
<gene>
    <name evidence="2" type="ORF">JCGZ_06905</name>
</gene>
<dbReference type="Proteomes" id="UP000027138">
    <property type="component" value="Unassembled WGS sequence"/>
</dbReference>
<dbReference type="AlphaFoldDB" id="A0A067JLG3"/>
<evidence type="ECO:0000313" key="2">
    <source>
        <dbReference type="EMBL" id="KDP20344.1"/>
    </source>
</evidence>
<organism evidence="2 3">
    <name type="scientific">Jatropha curcas</name>
    <name type="common">Barbados nut</name>
    <dbReference type="NCBI Taxonomy" id="180498"/>
    <lineage>
        <taxon>Eukaryota</taxon>
        <taxon>Viridiplantae</taxon>
        <taxon>Streptophyta</taxon>
        <taxon>Embryophyta</taxon>
        <taxon>Tracheophyta</taxon>
        <taxon>Spermatophyta</taxon>
        <taxon>Magnoliopsida</taxon>
        <taxon>eudicotyledons</taxon>
        <taxon>Gunneridae</taxon>
        <taxon>Pentapetalae</taxon>
        <taxon>rosids</taxon>
        <taxon>fabids</taxon>
        <taxon>Malpighiales</taxon>
        <taxon>Euphorbiaceae</taxon>
        <taxon>Crotonoideae</taxon>
        <taxon>Jatropheae</taxon>
        <taxon>Jatropha</taxon>
    </lineage>
</organism>
<dbReference type="InterPro" id="IPR004312">
    <property type="entry name" value="ATHILA_Orf1_C"/>
</dbReference>
<dbReference type="OrthoDB" id="1112236at2759"/>
<sequence length="252" mass="29005">MAFSPAGLIAVRENRLFEPQNLSIHRFIFFSSNKDRFGFKVQSAISHLHYRGGRTFQLPHEIQFHCKLKIPENANISLKCLTTLEWVDETENAIKFRVKGEELTLDYDKMHRWLGFPKTGFASKPKGWNATSVSEMLICQSAFNVRNASNKWIKDESILYLHKYLCYTLHGRVEATKVQTKDLFLLETVLQGKRVDVTGIMFDTLYSASRHQSKITLGINSMAPILTYAAECLFQLIMNSQPILSDIWMVFS</sequence>
<evidence type="ECO:0000259" key="1">
    <source>
        <dbReference type="Pfam" id="PF03078"/>
    </source>
</evidence>
<feature type="domain" description="Arabidopsis retrotransposon Orf1 C-terminal" evidence="1">
    <location>
        <begin position="93"/>
        <end position="192"/>
    </location>
</feature>
<reference evidence="2 3" key="1">
    <citation type="journal article" date="2014" name="PLoS ONE">
        <title>Global Analysis of Gene Expression Profiles in Physic Nut (Jatropha curcas L.) Seedlings Exposed to Salt Stress.</title>
        <authorList>
            <person name="Zhang L."/>
            <person name="Zhang C."/>
            <person name="Wu P."/>
            <person name="Chen Y."/>
            <person name="Li M."/>
            <person name="Jiang H."/>
            <person name="Wu G."/>
        </authorList>
    </citation>
    <scope>NUCLEOTIDE SEQUENCE [LARGE SCALE GENOMIC DNA]</scope>
    <source>
        <strain evidence="3">cv. GZQX0401</strain>
        <tissue evidence="2">Young leaves</tissue>
    </source>
</reference>
<keyword evidence="3" id="KW-1185">Reference proteome</keyword>
<evidence type="ECO:0000313" key="3">
    <source>
        <dbReference type="Proteomes" id="UP000027138"/>
    </source>
</evidence>
<proteinExistence type="predicted"/>
<protein>
    <recommendedName>
        <fullName evidence="1">Arabidopsis retrotransposon Orf1 C-terminal domain-containing protein</fullName>
    </recommendedName>
</protein>
<dbReference type="Pfam" id="PF03078">
    <property type="entry name" value="ATHILA"/>
    <property type="match status" value="1"/>
</dbReference>